<evidence type="ECO:0000313" key="3">
    <source>
        <dbReference type="Proteomes" id="UP001443914"/>
    </source>
</evidence>
<dbReference type="Gene3D" id="2.130.10.10">
    <property type="entry name" value="YVTN repeat-like/Quinoprotein amine dehydrogenase"/>
    <property type="match status" value="1"/>
</dbReference>
<dbReference type="InterPro" id="IPR015943">
    <property type="entry name" value="WD40/YVTN_repeat-like_dom_sf"/>
</dbReference>
<accession>A0AAW1NJ33</accession>
<dbReference type="EMBL" id="JBDFQZ010000001">
    <property type="protein sequence ID" value="KAK9757385.1"/>
    <property type="molecule type" value="Genomic_DNA"/>
</dbReference>
<comment type="caution">
    <text evidence="2">The sequence shown here is derived from an EMBL/GenBank/DDBJ whole genome shotgun (WGS) entry which is preliminary data.</text>
</comment>
<feature type="region of interest" description="Disordered" evidence="1">
    <location>
        <begin position="1"/>
        <end position="24"/>
    </location>
</feature>
<proteinExistence type="predicted"/>
<dbReference type="PANTHER" id="PTHR47467:SF1">
    <property type="entry name" value="WD40 REPEAT-CONTAINING PROTEIN"/>
    <property type="match status" value="1"/>
</dbReference>
<gene>
    <name evidence="2" type="ORF">RND81_01G158900</name>
</gene>
<sequence length="353" mass="38874">MLEAKSLQKARVPESLVQDPSPGSIQPTRLAIHVDDAHSSCSTYFASGRHLYNLQISMRESLLNQGKESLLIPDLTEVISSSVVNQCPHRYEIQSIALAKTASAGSCLVGSVDSYGHLIVSEVNTDDKDIQKTFSVSPQDSGVGEGSWAGLSFSPSHWSTVAVARSFPKCIDVYDQEFHLRNLRTLWYPSSLTFVQSPFYQTENSILAVTEGCQLTMWDLRIKENGGCLQRISGSPGDILYATSTSSAGNIAVAGADRTVTVYDPRRWSVLSRWINCSKYEITGLAFSAVNPDYIYVQGVDYEVFCGDWRKRSKIISFRGDSNWLGFSKCHNRDVLGGWCDSGSVFVAHIAAK</sequence>
<dbReference type="SUPFAM" id="SSF50978">
    <property type="entry name" value="WD40 repeat-like"/>
    <property type="match status" value="1"/>
</dbReference>
<dbReference type="AlphaFoldDB" id="A0AAW1NJ33"/>
<evidence type="ECO:0000256" key="1">
    <source>
        <dbReference type="SAM" id="MobiDB-lite"/>
    </source>
</evidence>
<reference evidence="2" key="1">
    <citation type="submission" date="2024-03" db="EMBL/GenBank/DDBJ databases">
        <title>WGS assembly of Saponaria officinalis var. Norfolk2.</title>
        <authorList>
            <person name="Jenkins J."/>
            <person name="Shu S."/>
            <person name="Grimwood J."/>
            <person name="Barry K."/>
            <person name="Goodstein D."/>
            <person name="Schmutz J."/>
            <person name="Leebens-Mack J."/>
            <person name="Osbourn A."/>
        </authorList>
    </citation>
    <scope>NUCLEOTIDE SEQUENCE [LARGE SCALE GENOMIC DNA]</scope>
    <source>
        <strain evidence="2">JIC</strain>
    </source>
</reference>
<protein>
    <submittedName>
        <fullName evidence="2">Uncharacterized protein</fullName>
    </submittedName>
</protein>
<evidence type="ECO:0000313" key="2">
    <source>
        <dbReference type="EMBL" id="KAK9757385.1"/>
    </source>
</evidence>
<dbReference type="Proteomes" id="UP001443914">
    <property type="component" value="Unassembled WGS sequence"/>
</dbReference>
<name>A0AAW1NJ33_SAPOF</name>
<dbReference type="PANTHER" id="PTHR47467">
    <property type="entry name" value="OS01G0867200 PROTEIN"/>
    <property type="match status" value="1"/>
</dbReference>
<dbReference type="InterPro" id="IPR036322">
    <property type="entry name" value="WD40_repeat_dom_sf"/>
</dbReference>
<organism evidence="2 3">
    <name type="scientific">Saponaria officinalis</name>
    <name type="common">Common soapwort</name>
    <name type="synonym">Lychnis saponaria</name>
    <dbReference type="NCBI Taxonomy" id="3572"/>
    <lineage>
        <taxon>Eukaryota</taxon>
        <taxon>Viridiplantae</taxon>
        <taxon>Streptophyta</taxon>
        <taxon>Embryophyta</taxon>
        <taxon>Tracheophyta</taxon>
        <taxon>Spermatophyta</taxon>
        <taxon>Magnoliopsida</taxon>
        <taxon>eudicotyledons</taxon>
        <taxon>Gunneridae</taxon>
        <taxon>Pentapetalae</taxon>
        <taxon>Caryophyllales</taxon>
        <taxon>Caryophyllaceae</taxon>
        <taxon>Caryophylleae</taxon>
        <taxon>Saponaria</taxon>
    </lineage>
</organism>
<keyword evidence="3" id="KW-1185">Reference proteome</keyword>